<feature type="domain" description="PAC" evidence="4">
    <location>
        <begin position="204"/>
        <end position="256"/>
    </location>
</feature>
<dbReference type="PRINTS" id="PR00260">
    <property type="entry name" value="CHEMTRNSDUCR"/>
</dbReference>
<sequence length="701" mass="77911">MMRWLDRCFGSRRWAAMEAVRANVMIADANLRIVYMNPSVIRLMQEAEAELKREMPNFSVDRLIGSNIDIFHKKPAHQRKMLAALAKPHAATIQVGSRKFDLLVSPLTRLGRRIGFVVEWSDAKERLLNLDYAAQMRAIGRSQAIVEFTTEGKVLDANENFLQLMGYKIEEIRGLHHGVFVDPAERASPAYARFWERLLAGEYQAASFRRFTKTGDTVWIEGSYNPIFDERGQVTKVVKFATDITAEKQRAADAESKIAALNRVQALIEFDPSSKVMTANENFLRVMGYTLDEVQGQPHAIFVPEPERSSPEYARFWERLRNGEVQAGEMQRVGKEGRAVWLQATYHPVNDADGRLMKVVKYATNITEEVKQRRLISLLSLVANETDNSVIIADARGRIEYVNPGFTRLTGYTMQEALGRKPGELVQGPGTDQATVQRIREKIRQKQAFYEEILNYTKARDPYWVSLSINPVRNAAGEVERYVSVQANITETKLNAVDAEARLDAIEGSNIVVEWDAEGAIAKVNQAGLESLGIASLAELGDPAVLSHARLLPGVTAAELSSMEVSRRDVRIEREGAAPVFLSGTLQPLRDVEGGLRGTVMYAIDVSSRRRAVQETEQVMSVVLDSIGQFAQTISTISGQTSLLALNATIEAARAGEAGRGFAVVASEVKSLAQNSAKSTQDITHLVGETRSRIERLIASM</sequence>
<dbReference type="GO" id="GO:0004888">
    <property type="term" value="F:transmembrane signaling receptor activity"/>
    <property type="evidence" value="ECO:0007669"/>
    <property type="project" value="InterPro"/>
</dbReference>
<feature type="domain" description="PAS" evidence="3">
    <location>
        <begin position="267"/>
        <end position="305"/>
    </location>
</feature>
<feature type="domain" description="PAC" evidence="4">
    <location>
        <begin position="326"/>
        <end position="378"/>
    </location>
</feature>
<dbReference type="SMART" id="SM00086">
    <property type="entry name" value="PAC"/>
    <property type="match status" value="4"/>
</dbReference>
<gene>
    <name evidence="5" type="ORF">EAH89_07810</name>
</gene>
<feature type="domain" description="PAC" evidence="4">
    <location>
        <begin position="566"/>
        <end position="618"/>
    </location>
</feature>
<dbReference type="PROSITE" id="PS50111">
    <property type="entry name" value="CHEMOTAXIS_TRANSDUC_2"/>
    <property type="match status" value="1"/>
</dbReference>
<dbReference type="Pfam" id="PF08448">
    <property type="entry name" value="PAS_4"/>
    <property type="match status" value="2"/>
</dbReference>
<name>A0A502G9Q3_9PROT</name>
<comment type="caution">
    <text evidence="5">The sequence shown here is derived from an EMBL/GenBank/DDBJ whole genome shotgun (WGS) entry which is preliminary data.</text>
</comment>
<dbReference type="GO" id="GO:0016020">
    <property type="term" value="C:membrane"/>
    <property type="evidence" value="ECO:0007669"/>
    <property type="project" value="InterPro"/>
</dbReference>
<evidence type="ECO:0000259" key="3">
    <source>
        <dbReference type="PROSITE" id="PS50112"/>
    </source>
</evidence>
<dbReference type="InterPro" id="IPR000014">
    <property type="entry name" value="PAS"/>
</dbReference>
<reference evidence="5 6" key="1">
    <citation type="journal article" date="2019" name="Environ. Microbiol.">
        <title>Species interactions and distinct microbial communities in high Arctic permafrost affected cryosols are associated with the CH4 and CO2 gas fluxes.</title>
        <authorList>
            <person name="Altshuler I."/>
            <person name="Hamel J."/>
            <person name="Turney S."/>
            <person name="Magnuson E."/>
            <person name="Levesque R."/>
            <person name="Greer C."/>
            <person name="Whyte L.G."/>
        </authorList>
    </citation>
    <scope>NUCLEOTIDE SEQUENCE [LARGE SCALE GENOMIC DNA]</scope>
    <source>
        <strain evidence="5 6">S9.3B</strain>
    </source>
</reference>
<evidence type="ECO:0000313" key="5">
    <source>
        <dbReference type="EMBL" id="TPG58504.1"/>
    </source>
</evidence>
<dbReference type="SUPFAM" id="SSF58104">
    <property type="entry name" value="Methyl-accepting chemotaxis protein (MCP) signaling domain"/>
    <property type="match status" value="1"/>
</dbReference>
<dbReference type="GO" id="GO:0006935">
    <property type="term" value="P:chemotaxis"/>
    <property type="evidence" value="ECO:0007669"/>
    <property type="project" value="InterPro"/>
</dbReference>
<dbReference type="Proteomes" id="UP000317078">
    <property type="component" value="Unassembled WGS sequence"/>
</dbReference>
<dbReference type="InterPro" id="IPR050903">
    <property type="entry name" value="Bact_Chemotaxis_MeTrfase"/>
</dbReference>
<evidence type="ECO:0000313" key="6">
    <source>
        <dbReference type="Proteomes" id="UP000317078"/>
    </source>
</evidence>
<dbReference type="SUPFAM" id="SSF55785">
    <property type="entry name" value="PYP-like sensor domain (PAS domain)"/>
    <property type="match status" value="3"/>
</dbReference>
<feature type="domain" description="PAS" evidence="3">
    <location>
        <begin position="145"/>
        <end position="174"/>
    </location>
</feature>
<dbReference type="EMBL" id="RCZP01000005">
    <property type="protein sequence ID" value="TPG58504.1"/>
    <property type="molecule type" value="Genomic_DNA"/>
</dbReference>
<dbReference type="Gene3D" id="6.10.250.3200">
    <property type="match status" value="1"/>
</dbReference>
<dbReference type="OrthoDB" id="9765776at2"/>
<evidence type="ECO:0000259" key="2">
    <source>
        <dbReference type="PROSITE" id="PS50111"/>
    </source>
</evidence>
<dbReference type="InterPro" id="IPR013656">
    <property type="entry name" value="PAS_4"/>
</dbReference>
<organism evidence="5 6">
    <name type="scientific">Muricoccus nepalensis</name>
    <dbReference type="NCBI Taxonomy" id="1854500"/>
    <lineage>
        <taxon>Bacteria</taxon>
        <taxon>Pseudomonadati</taxon>
        <taxon>Pseudomonadota</taxon>
        <taxon>Alphaproteobacteria</taxon>
        <taxon>Acetobacterales</taxon>
        <taxon>Roseomonadaceae</taxon>
        <taxon>Muricoccus</taxon>
    </lineage>
</organism>
<dbReference type="Pfam" id="PF13188">
    <property type="entry name" value="PAS_8"/>
    <property type="match status" value="1"/>
</dbReference>
<dbReference type="InterPro" id="IPR001610">
    <property type="entry name" value="PAC"/>
</dbReference>
<dbReference type="NCBIfam" id="TIGR00229">
    <property type="entry name" value="sensory_box"/>
    <property type="match status" value="3"/>
</dbReference>
<dbReference type="InterPro" id="IPR004089">
    <property type="entry name" value="MCPsignal_dom"/>
</dbReference>
<keyword evidence="1" id="KW-0807">Transducer</keyword>
<dbReference type="PANTHER" id="PTHR24422:SF10">
    <property type="entry name" value="CHEMOTAXIS PROTEIN METHYLTRANSFERASE 2"/>
    <property type="match status" value="1"/>
</dbReference>
<dbReference type="PROSITE" id="PS50113">
    <property type="entry name" value="PAC"/>
    <property type="match status" value="4"/>
</dbReference>
<dbReference type="AlphaFoldDB" id="A0A502G9Q3"/>
<dbReference type="InterPro" id="IPR000700">
    <property type="entry name" value="PAS-assoc_C"/>
</dbReference>
<keyword evidence="6" id="KW-1185">Reference proteome</keyword>
<dbReference type="InterPro" id="IPR035965">
    <property type="entry name" value="PAS-like_dom_sf"/>
</dbReference>
<dbReference type="SMART" id="SM00091">
    <property type="entry name" value="PAS"/>
    <property type="match status" value="4"/>
</dbReference>
<evidence type="ECO:0000256" key="1">
    <source>
        <dbReference type="PROSITE-ProRule" id="PRU00284"/>
    </source>
</evidence>
<dbReference type="GO" id="GO:0007165">
    <property type="term" value="P:signal transduction"/>
    <property type="evidence" value="ECO:0007669"/>
    <property type="project" value="UniProtKB-KW"/>
</dbReference>
<dbReference type="CDD" id="cd00130">
    <property type="entry name" value="PAS"/>
    <property type="match status" value="3"/>
</dbReference>
<feature type="domain" description="Methyl-accepting transducer" evidence="2">
    <location>
        <begin position="625"/>
        <end position="701"/>
    </location>
</feature>
<accession>A0A502G9Q3</accession>
<dbReference type="PANTHER" id="PTHR24422">
    <property type="entry name" value="CHEMOTAXIS PROTEIN METHYLTRANSFERASE"/>
    <property type="match status" value="1"/>
</dbReference>
<protein>
    <submittedName>
        <fullName evidence="5">PAS domain S-box protein</fullName>
    </submittedName>
</protein>
<feature type="domain" description="PAC" evidence="4">
    <location>
        <begin position="447"/>
        <end position="501"/>
    </location>
</feature>
<dbReference type="Pfam" id="PF00015">
    <property type="entry name" value="MCPsignal"/>
    <property type="match status" value="1"/>
</dbReference>
<dbReference type="Gene3D" id="3.30.450.20">
    <property type="entry name" value="PAS domain"/>
    <property type="match status" value="5"/>
</dbReference>
<dbReference type="PROSITE" id="PS50112">
    <property type="entry name" value="PAS"/>
    <property type="match status" value="3"/>
</dbReference>
<dbReference type="RefSeq" id="WP_140882239.1">
    <property type="nucleotide sequence ID" value="NZ_RCZP01000005.1"/>
</dbReference>
<dbReference type="Pfam" id="PF13426">
    <property type="entry name" value="PAS_9"/>
    <property type="match status" value="1"/>
</dbReference>
<feature type="domain" description="PAS" evidence="3">
    <location>
        <begin position="371"/>
        <end position="420"/>
    </location>
</feature>
<evidence type="ECO:0000259" key="4">
    <source>
        <dbReference type="PROSITE" id="PS50113"/>
    </source>
</evidence>
<proteinExistence type="predicted"/>
<dbReference type="InterPro" id="IPR004090">
    <property type="entry name" value="Chemotax_Me-accpt_rcpt"/>
</dbReference>